<evidence type="ECO:0000256" key="4">
    <source>
        <dbReference type="ARBA" id="ARBA00022989"/>
    </source>
</evidence>
<evidence type="ECO:0000256" key="7">
    <source>
        <dbReference type="ARBA" id="ARBA00023180"/>
    </source>
</evidence>
<keyword evidence="12" id="KW-0418">Kinase</keyword>
<evidence type="ECO:0000256" key="8">
    <source>
        <dbReference type="SAM" id="Phobius"/>
    </source>
</evidence>
<dbReference type="InterPro" id="IPR001480">
    <property type="entry name" value="Bulb-type_lectin_dom"/>
</dbReference>
<keyword evidence="5 8" id="KW-0472">Membrane</keyword>
<protein>
    <submittedName>
        <fullName evidence="12">Receptor protein kinase zmpk1</fullName>
    </submittedName>
</protein>
<dbReference type="EMBL" id="PKMF04000092">
    <property type="protein sequence ID" value="KAK7851049.1"/>
    <property type="molecule type" value="Genomic_DNA"/>
</dbReference>
<evidence type="ECO:0000256" key="6">
    <source>
        <dbReference type="ARBA" id="ARBA00023157"/>
    </source>
</evidence>
<gene>
    <name evidence="12" type="primary">PK1_7</name>
    <name evidence="12" type="ORF">CFP56_043112</name>
</gene>
<dbReference type="SMART" id="SM00473">
    <property type="entry name" value="PAN_AP"/>
    <property type="match status" value="1"/>
</dbReference>
<dbReference type="PANTHER" id="PTHR47974">
    <property type="entry name" value="OS07G0415500 PROTEIN"/>
    <property type="match status" value="1"/>
</dbReference>
<keyword evidence="12" id="KW-0808">Transferase</keyword>
<sequence>MDISIFFLLLCLLQTLPQLANTFDSDTLKGTSLSIENRLVSANGEYSAGFFPVGDNAFCFAIWFNKSTNSTVVWMANRDDPVDGTGSKLSVLNEGKLILTNSVGNYKLFFDNDNVLRLLFVGPTMTSLYWPDPWVTDPGKLTHRDPYNTSRHAILYDSGYFRSSDNFTFFATDFGVVTHRRLTLDSDGNLRSYSLKKMNGTWDWAVTWQIFSQPCRIHGICGPNSLCSADHVSGRRCSCLPGFKVKDHTDWSYGCEPEFSISCNQKDPSSFVQLDNVEYYGSDLTVYANITLADCEDKCRNSCICAGFQYKFVVDNGYHFCYPKFLLVSGHHSPNFEGDFYLRVPKAGLSNSKSPDEASRLKCSAKNSTQQRITYENKTVKLLLWFATVVGGVEVISIVLVWLFLLRSSKHPNPAAKGYLFTNRFQRFTFDELRKATRGFKEV</sequence>
<feature type="chain" id="PRO_5043687686" evidence="9">
    <location>
        <begin position="23"/>
        <end position="443"/>
    </location>
</feature>
<dbReference type="Gene3D" id="2.90.10.10">
    <property type="entry name" value="Bulb-type lectin domain"/>
    <property type="match status" value="1"/>
</dbReference>
<accession>A0AAW0LHU1</accession>
<dbReference type="AlphaFoldDB" id="A0AAW0LHU1"/>
<dbReference type="CDD" id="cd00053">
    <property type="entry name" value="EGF"/>
    <property type="match status" value="1"/>
</dbReference>
<keyword evidence="6" id="KW-1015">Disulfide bond</keyword>
<evidence type="ECO:0000259" key="10">
    <source>
        <dbReference type="PROSITE" id="PS50927"/>
    </source>
</evidence>
<evidence type="ECO:0000259" key="11">
    <source>
        <dbReference type="PROSITE" id="PS50948"/>
    </source>
</evidence>
<name>A0AAW0LHU1_QUESU</name>
<dbReference type="InterPro" id="IPR036426">
    <property type="entry name" value="Bulb-type_lectin_dom_sf"/>
</dbReference>
<evidence type="ECO:0000256" key="1">
    <source>
        <dbReference type="ARBA" id="ARBA00004167"/>
    </source>
</evidence>
<keyword evidence="4 8" id="KW-1133">Transmembrane helix</keyword>
<dbReference type="PROSITE" id="PS50927">
    <property type="entry name" value="BULB_LECTIN"/>
    <property type="match status" value="1"/>
</dbReference>
<dbReference type="InterPro" id="IPR003609">
    <property type="entry name" value="Pan_app"/>
</dbReference>
<comment type="subcellular location">
    <subcellularLocation>
        <location evidence="1">Membrane</location>
        <topology evidence="1">Single-pass membrane protein</topology>
    </subcellularLocation>
</comment>
<evidence type="ECO:0000256" key="2">
    <source>
        <dbReference type="ARBA" id="ARBA00022692"/>
    </source>
</evidence>
<keyword evidence="3 9" id="KW-0732">Signal</keyword>
<dbReference type="InterPro" id="IPR000858">
    <property type="entry name" value="S_locus_glycoprot_dom"/>
</dbReference>
<feature type="transmembrane region" description="Helical" evidence="8">
    <location>
        <begin position="382"/>
        <end position="405"/>
    </location>
</feature>
<feature type="domain" description="Bulb-type lectin" evidence="10">
    <location>
        <begin position="24"/>
        <end position="156"/>
    </location>
</feature>
<dbReference type="PROSITE" id="PS50948">
    <property type="entry name" value="PAN"/>
    <property type="match status" value="1"/>
</dbReference>
<dbReference type="GO" id="GO:0016020">
    <property type="term" value="C:membrane"/>
    <property type="evidence" value="ECO:0007669"/>
    <property type="project" value="UniProtKB-SubCell"/>
</dbReference>
<dbReference type="GO" id="GO:0016301">
    <property type="term" value="F:kinase activity"/>
    <property type="evidence" value="ECO:0007669"/>
    <property type="project" value="UniProtKB-KW"/>
</dbReference>
<dbReference type="Proteomes" id="UP000237347">
    <property type="component" value="Unassembled WGS sequence"/>
</dbReference>
<evidence type="ECO:0000313" key="12">
    <source>
        <dbReference type="EMBL" id="KAK7851049.1"/>
    </source>
</evidence>
<dbReference type="PANTHER" id="PTHR47974:SF3">
    <property type="entry name" value="RECEPTOR-LIKE SERINE_THREONINE-PROTEIN KINASE"/>
    <property type="match status" value="1"/>
</dbReference>
<keyword evidence="7" id="KW-0325">Glycoprotein</keyword>
<reference evidence="12 13" key="1">
    <citation type="journal article" date="2018" name="Sci. Data">
        <title>The draft genome sequence of cork oak.</title>
        <authorList>
            <person name="Ramos A.M."/>
            <person name="Usie A."/>
            <person name="Barbosa P."/>
            <person name="Barros P.M."/>
            <person name="Capote T."/>
            <person name="Chaves I."/>
            <person name="Simoes F."/>
            <person name="Abreu I."/>
            <person name="Carrasquinho I."/>
            <person name="Faro C."/>
            <person name="Guimaraes J.B."/>
            <person name="Mendonca D."/>
            <person name="Nobrega F."/>
            <person name="Rodrigues L."/>
            <person name="Saibo N.J.M."/>
            <person name="Varela M.C."/>
            <person name="Egas C."/>
            <person name="Matos J."/>
            <person name="Miguel C.M."/>
            <person name="Oliveira M.M."/>
            <person name="Ricardo C.P."/>
            <person name="Goncalves S."/>
        </authorList>
    </citation>
    <scope>NUCLEOTIDE SEQUENCE [LARGE SCALE GENOMIC DNA]</scope>
    <source>
        <strain evidence="13">cv. HL8</strain>
    </source>
</reference>
<evidence type="ECO:0000256" key="5">
    <source>
        <dbReference type="ARBA" id="ARBA00023136"/>
    </source>
</evidence>
<proteinExistence type="predicted"/>
<keyword evidence="13" id="KW-1185">Reference proteome</keyword>
<evidence type="ECO:0000256" key="9">
    <source>
        <dbReference type="SAM" id="SignalP"/>
    </source>
</evidence>
<dbReference type="GO" id="GO:0048544">
    <property type="term" value="P:recognition of pollen"/>
    <property type="evidence" value="ECO:0007669"/>
    <property type="project" value="InterPro"/>
</dbReference>
<evidence type="ECO:0000313" key="13">
    <source>
        <dbReference type="Proteomes" id="UP000237347"/>
    </source>
</evidence>
<evidence type="ECO:0000256" key="3">
    <source>
        <dbReference type="ARBA" id="ARBA00022729"/>
    </source>
</evidence>
<feature type="domain" description="Apple" evidence="11">
    <location>
        <begin position="263"/>
        <end position="345"/>
    </location>
</feature>
<dbReference type="Pfam" id="PF00954">
    <property type="entry name" value="S_locus_glycop"/>
    <property type="match status" value="1"/>
</dbReference>
<dbReference type="SUPFAM" id="SSF51110">
    <property type="entry name" value="alpha-D-mannose-specific plant lectins"/>
    <property type="match status" value="1"/>
</dbReference>
<dbReference type="CDD" id="cd01098">
    <property type="entry name" value="PAN_AP_plant"/>
    <property type="match status" value="1"/>
</dbReference>
<organism evidence="12 13">
    <name type="scientific">Quercus suber</name>
    <name type="common">Cork oak</name>
    <dbReference type="NCBI Taxonomy" id="58331"/>
    <lineage>
        <taxon>Eukaryota</taxon>
        <taxon>Viridiplantae</taxon>
        <taxon>Streptophyta</taxon>
        <taxon>Embryophyta</taxon>
        <taxon>Tracheophyta</taxon>
        <taxon>Spermatophyta</taxon>
        <taxon>Magnoliopsida</taxon>
        <taxon>eudicotyledons</taxon>
        <taxon>Gunneridae</taxon>
        <taxon>Pentapetalae</taxon>
        <taxon>rosids</taxon>
        <taxon>fabids</taxon>
        <taxon>Fagales</taxon>
        <taxon>Fagaceae</taxon>
        <taxon>Quercus</taxon>
    </lineage>
</organism>
<keyword evidence="12" id="KW-0675">Receptor</keyword>
<feature type="signal peptide" evidence="9">
    <location>
        <begin position="1"/>
        <end position="22"/>
    </location>
</feature>
<comment type="caution">
    <text evidence="12">The sequence shown here is derived from an EMBL/GenBank/DDBJ whole genome shotgun (WGS) entry which is preliminary data.</text>
</comment>
<keyword evidence="2 8" id="KW-0812">Transmembrane</keyword>